<name>A0AAV0M8N5_9ROSI</name>
<dbReference type="PROSITE" id="PS50119">
    <property type="entry name" value="ZF_BBOX"/>
    <property type="match status" value="1"/>
</dbReference>
<dbReference type="PANTHER" id="PTHR31717">
    <property type="entry name" value="ZINC FINGER PROTEIN CONSTANS-LIKE 10"/>
    <property type="match status" value="1"/>
</dbReference>
<dbReference type="Proteomes" id="UP001154282">
    <property type="component" value="Unassembled WGS sequence"/>
</dbReference>
<dbReference type="InterPro" id="IPR000315">
    <property type="entry name" value="Znf_B-box"/>
</dbReference>
<feature type="compositionally biased region" description="Low complexity" evidence="5">
    <location>
        <begin position="87"/>
        <end position="107"/>
    </location>
</feature>
<sequence>MEDRSRVCELCSGSPDVYCNSDDAFLCFHCDARVHHANFLVSRHVRLLLCRSCGCLTPNSIFGPRSAACAACSTSELEIASPDQESDSISCCSSSNKSESGSSTAKSKVLRSDEAVDQQVKTSRSGVCEGEIGAVFANWCGKLGVDGGEMVEAKAVQAMGLLCTGRRLGRVLPLRLSLAAGFWFGVRGGSGDTRRNLRRLAQESGVPAELIVKVVAKLEQGLLKGRGGARRRPEPEEGWAESLA</sequence>
<evidence type="ECO:0000313" key="8">
    <source>
        <dbReference type="Proteomes" id="UP001154282"/>
    </source>
</evidence>
<gene>
    <name evidence="7" type="ORF">LITE_LOCUS27157</name>
</gene>
<feature type="domain" description="B box-type" evidence="6">
    <location>
        <begin position="3"/>
        <end position="49"/>
    </location>
</feature>
<evidence type="ECO:0000256" key="5">
    <source>
        <dbReference type="SAM" id="MobiDB-lite"/>
    </source>
</evidence>
<organism evidence="7 8">
    <name type="scientific">Linum tenue</name>
    <dbReference type="NCBI Taxonomy" id="586396"/>
    <lineage>
        <taxon>Eukaryota</taxon>
        <taxon>Viridiplantae</taxon>
        <taxon>Streptophyta</taxon>
        <taxon>Embryophyta</taxon>
        <taxon>Tracheophyta</taxon>
        <taxon>Spermatophyta</taxon>
        <taxon>Magnoliopsida</taxon>
        <taxon>eudicotyledons</taxon>
        <taxon>Gunneridae</taxon>
        <taxon>Pentapetalae</taxon>
        <taxon>rosids</taxon>
        <taxon>fabids</taxon>
        <taxon>Malpighiales</taxon>
        <taxon>Linaceae</taxon>
        <taxon>Linum</taxon>
    </lineage>
</organism>
<accession>A0AAV0M8N5</accession>
<protein>
    <recommendedName>
        <fullName evidence="6">B box-type domain-containing protein</fullName>
    </recommendedName>
</protein>
<feature type="region of interest" description="Disordered" evidence="5">
    <location>
        <begin position="225"/>
        <end position="244"/>
    </location>
</feature>
<comment type="caution">
    <text evidence="7">The sequence shown here is derived from an EMBL/GenBank/DDBJ whole genome shotgun (WGS) entry which is preliminary data.</text>
</comment>
<proteinExistence type="predicted"/>
<dbReference type="CDD" id="cd19821">
    <property type="entry name" value="Bbox1_BBX-like"/>
    <property type="match status" value="1"/>
</dbReference>
<dbReference type="SMART" id="SM00336">
    <property type="entry name" value="BBOX"/>
    <property type="match status" value="1"/>
</dbReference>
<reference evidence="7" key="1">
    <citation type="submission" date="2022-08" db="EMBL/GenBank/DDBJ databases">
        <authorList>
            <person name="Gutierrez-Valencia J."/>
        </authorList>
    </citation>
    <scope>NUCLEOTIDE SEQUENCE</scope>
</reference>
<dbReference type="PANTHER" id="PTHR31717:SF142">
    <property type="entry name" value="B-BOX DOMAIN PROTEIN 30-RELATED"/>
    <property type="match status" value="1"/>
</dbReference>
<evidence type="ECO:0000313" key="7">
    <source>
        <dbReference type="EMBL" id="CAI0442155.1"/>
    </source>
</evidence>
<evidence type="ECO:0000256" key="4">
    <source>
        <dbReference type="PROSITE-ProRule" id="PRU00024"/>
    </source>
</evidence>
<keyword evidence="1" id="KW-0479">Metal-binding</keyword>
<evidence type="ECO:0000256" key="2">
    <source>
        <dbReference type="ARBA" id="ARBA00022771"/>
    </source>
</evidence>
<dbReference type="GO" id="GO:0008270">
    <property type="term" value="F:zinc ion binding"/>
    <property type="evidence" value="ECO:0007669"/>
    <property type="project" value="UniProtKB-KW"/>
</dbReference>
<dbReference type="AlphaFoldDB" id="A0AAV0M8N5"/>
<keyword evidence="8" id="KW-1185">Reference proteome</keyword>
<keyword evidence="3" id="KW-0862">Zinc</keyword>
<dbReference type="InterPro" id="IPR049808">
    <property type="entry name" value="CONSTANS-like_Bbox1"/>
</dbReference>
<evidence type="ECO:0000256" key="3">
    <source>
        <dbReference type="ARBA" id="ARBA00022833"/>
    </source>
</evidence>
<evidence type="ECO:0000256" key="1">
    <source>
        <dbReference type="ARBA" id="ARBA00022723"/>
    </source>
</evidence>
<feature type="region of interest" description="Disordered" evidence="5">
    <location>
        <begin position="85"/>
        <end position="110"/>
    </location>
</feature>
<evidence type="ECO:0000259" key="6">
    <source>
        <dbReference type="PROSITE" id="PS50119"/>
    </source>
</evidence>
<keyword evidence="2 4" id="KW-0863">Zinc-finger</keyword>
<dbReference type="EMBL" id="CAMGYJ010000007">
    <property type="protein sequence ID" value="CAI0442155.1"/>
    <property type="molecule type" value="Genomic_DNA"/>
</dbReference>